<protein>
    <submittedName>
        <fullName evidence="1">Uncharacterized protein</fullName>
    </submittedName>
</protein>
<proteinExistence type="predicted"/>
<accession>A0A7K0BR90</accession>
<organism evidence="1 2">
    <name type="scientific">Actinomadura macrotermitis</name>
    <dbReference type="NCBI Taxonomy" id="2585200"/>
    <lineage>
        <taxon>Bacteria</taxon>
        <taxon>Bacillati</taxon>
        <taxon>Actinomycetota</taxon>
        <taxon>Actinomycetes</taxon>
        <taxon>Streptosporangiales</taxon>
        <taxon>Thermomonosporaceae</taxon>
        <taxon>Actinomadura</taxon>
    </lineage>
</organism>
<comment type="caution">
    <text evidence="1">The sequence shown here is derived from an EMBL/GenBank/DDBJ whole genome shotgun (WGS) entry which is preliminary data.</text>
</comment>
<dbReference type="Proteomes" id="UP000487268">
    <property type="component" value="Unassembled WGS sequence"/>
</dbReference>
<gene>
    <name evidence="1" type="ORF">ACRB68_12860</name>
</gene>
<name>A0A7K0BR90_9ACTN</name>
<reference evidence="1 2" key="1">
    <citation type="submission" date="2019-10" db="EMBL/GenBank/DDBJ databases">
        <title>Actinomadura rubteroloni sp. nov. and Actinomadura macrotermitis sp. nov., isolated from the gut of fungus growing-termite Macrotermes natalensis.</title>
        <authorList>
            <person name="Benndorf R."/>
            <person name="Martin K."/>
            <person name="Kuefner M."/>
            <person name="De Beer W."/>
            <person name="Kaster A.-K."/>
            <person name="Vollmers J."/>
            <person name="Poulsen M."/>
            <person name="Beemelmanns C."/>
        </authorList>
    </citation>
    <scope>NUCLEOTIDE SEQUENCE [LARGE SCALE GENOMIC DNA]</scope>
    <source>
        <strain evidence="1 2">RB68</strain>
    </source>
</reference>
<dbReference type="EMBL" id="WEGH01000001">
    <property type="protein sequence ID" value="MQY03244.1"/>
    <property type="molecule type" value="Genomic_DNA"/>
</dbReference>
<dbReference type="AlphaFoldDB" id="A0A7K0BR90"/>
<evidence type="ECO:0000313" key="1">
    <source>
        <dbReference type="EMBL" id="MQY03244.1"/>
    </source>
</evidence>
<dbReference type="RefSeq" id="WP_153531225.1">
    <property type="nucleotide sequence ID" value="NZ_WEGH01000001.1"/>
</dbReference>
<evidence type="ECO:0000313" key="2">
    <source>
        <dbReference type="Proteomes" id="UP000487268"/>
    </source>
</evidence>
<sequence length="204" mass="21470">MKGIIIGTGAAAALAVGAGYTAIADEGRDRPAAAAQRQERTVTTLSGYELDADVKSAAAFSGNDLIFDGTVAGPAEQPRRVVRRLPSGGTIDYVYTPVPVRVDRVRKGKGIAPGQVVRVRALGGTSGSHSTFSSLGPRAAEFGNGLRVTLFTQPQLDAGDGQPAITPNFSFGYTADQKTVYNLGGEHRKTTTAQHFQQALRRVR</sequence>
<keyword evidence="2" id="KW-1185">Reference proteome</keyword>